<proteinExistence type="predicted"/>
<dbReference type="AlphaFoldDB" id="A0A3G6TBM3"/>
<reference evidence="2" key="1">
    <citation type="submission" date="2018-11" db="EMBL/GenBank/DDBJ databases">
        <title>Proposal to divide the Flavobacteriaceae and reorganize its genera based on Amino Acid Identity values calculated from whole genome sequences.</title>
        <authorList>
            <person name="Nicholson A.C."/>
            <person name="Gulvik C.A."/>
            <person name="Whitney A.M."/>
            <person name="Humrighouse B.W."/>
            <person name="Bell M."/>
            <person name="Holmes B."/>
            <person name="Steigerwalt A.G."/>
            <person name="Villarma A."/>
            <person name="Sheth M."/>
            <person name="Batra D."/>
            <person name="Pryor J."/>
            <person name="Bernardet J.-F."/>
            <person name="Hugo C."/>
            <person name="Kampfer P."/>
            <person name="Newman J."/>
            <person name="McQuiston J.R."/>
        </authorList>
    </citation>
    <scope>NUCLEOTIDE SEQUENCE [LARGE SCALE GENOMIC DNA]</scope>
    <source>
        <strain evidence="2">G0229</strain>
    </source>
</reference>
<sequence length="120" mass="14159">MSPIETENKTIIFRISNQKKEKWKKICDTRNISLTSLIINSVENRILEDERRKVLEFIEKQDNVFVKIETNINQVAKIVNAQKFISSEDLKVFSEKLSEVIILKKEQNKIFENIYSLLSK</sequence>
<accession>A0A3G6TBM3</accession>
<gene>
    <name evidence="1" type="ORF">EG339_12240</name>
</gene>
<dbReference type="EMBL" id="CP033932">
    <property type="protein sequence ID" value="AZB25293.1"/>
    <property type="molecule type" value="Genomic_DNA"/>
</dbReference>
<keyword evidence="2" id="KW-1185">Reference proteome</keyword>
<evidence type="ECO:0000313" key="2">
    <source>
        <dbReference type="Proteomes" id="UP000271193"/>
    </source>
</evidence>
<protein>
    <recommendedName>
        <fullName evidence="3">Plasmid mobilization relaxosome protein MobC</fullName>
    </recommendedName>
</protein>
<dbReference type="KEGG" id="cben:EG339_12240"/>
<name>A0A3G6TBM3_9FLAO</name>
<organism evidence="1 2">
    <name type="scientific">Chryseobacterium bernardetii</name>
    <dbReference type="NCBI Taxonomy" id="1241978"/>
    <lineage>
        <taxon>Bacteria</taxon>
        <taxon>Pseudomonadati</taxon>
        <taxon>Bacteroidota</taxon>
        <taxon>Flavobacteriia</taxon>
        <taxon>Flavobacteriales</taxon>
        <taxon>Weeksellaceae</taxon>
        <taxon>Chryseobacterium group</taxon>
        <taxon>Chryseobacterium</taxon>
    </lineage>
</organism>
<dbReference type="OrthoDB" id="1150417at2"/>
<evidence type="ECO:0000313" key="1">
    <source>
        <dbReference type="EMBL" id="AZB25293.1"/>
    </source>
</evidence>
<evidence type="ECO:0008006" key="3">
    <source>
        <dbReference type="Google" id="ProtNLM"/>
    </source>
</evidence>
<dbReference type="Proteomes" id="UP000271193">
    <property type="component" value="Chromosome"/>
</dbReference>